<dbReference type="EMBL" id="KL198080">
    <property type="protein sequence ID" value="KDQ09243.1"/>
    <property type="molecule type" value="Genomic_DNA"/>
</dbReference>
<dbReference type="STRING" id="930990.A0A067M0I1"/>
<evidence type="ECO:0000256" key="1">
    <source>
        <dbReference type="ARBA" id="ARBA00004273"/>
    </source>
</evidence>
<proteinExistence type="inferred from homology"/>
<evidence type="ECO:0000256" key="5">
    <source>
        <dbReference type="ARBA" id="ARBA00023136"/>
    </source>
</evidence>
<name>A0A067M0I1_BOTB1</name>
<evidence type="ECO:0000256" key="2">
    <source>
        <dbReference type="ARBA" id="ARBA00022792"/>
    </source>
</evidence>
<protein>
    <recommendedName>
        <fullName evidence="9">Mitochondrial cytochrome c oxidase subunit VIa</fullName>
    </recommendedName>
</protein>
<dbReference type="InParanoid" id="A0A067M0I1"/>
<dbReference type="PANTHER" id="PTHR11504">
    <property type="entry name" value="CYTOCHROME C OXIDASE POLYPEPTIDE VIA"/>
    <property type="match status" value="1"/>
</dbReference>
<reference evidence="8" key="1">
    <citation type="journal article" date="2014" name="Proc. Natl. Acad. Sci. U.S.A.">
        <title>Extensive sampling of basidiomycete genomes demonstrates inadequacy of the white-rot/brown-rot paradigm for wood decay fungi.</title>
        <authorList>
            <person name="Riley R."/>
            <person name="Salamov A.A."/>
            <person name="Brown D.W."/>
            <person name="Nagy L.G."/>
            <person name="Floudas D."/>
            <person name="Held B.W."/>
            <person name="Levasseur A."/>
            <person name="Lombard V."/>
            <person name="Morin E."/>
            <person name="Otillar R."/>
            <person name="Lindquist E.A."/>
            <person name="Sun H."/>
            <person name="LaButti K.M."/>
            <person name="Schmutz J."/>
            <person name="Jabbour D."/>
            <person name="Luo H."/>
            <person name="Baker S.E."/>
            <person name="Pisabarro A.G."/>
            <person name="Walton J.D."/>
            <person name="Blanchette R.A."/>
            <person name="Henrissat B."/>
            <person name="Martin F."/>
            <person name="Cullen D."/>
            <person name="Hibbett D.S."/>
            <person name="Grigoriev I.V."/>
        </authorList>
    </citation>
    <scope>NUCLEOTIDE SEQUENCE [LARGE SCALE GENOMIC DNA]</scope>
    <source>
        <strain evidence="8">FD-172 SS1</strain>
    </source>
</reference>
<accession>A0A067M0I1</accession>
<dbReference type="InterPro" id="IPR001349">
    <property type="entry name" value="Cyt_c_oxidase_su6a"/>
</dbReference>
<gene>
    <name evidence="7" type="ORF">BOTBODRAFT_137870</name>
</gene>
<dbReference type="Pfam" id="PF02046">
    <property type="entry name" value="COX6A"/>
    <property type="match status" value="1"/>
</dbReference>
<dbReference type="SUPFAM" id="SSF81411">
    <property type="entry name" value="Mitochondrial cytochrome c oxidase subunit VIa"/>
    <property type="match status" value="1"/>
</dbReference>
<dbReference type="HOGENOM" id="CLU_122515_0_2_1"/>
<dbReference type="Gene3D" id="4.10.95.10">
    <property type="entry name" value="Cytochrome c oxidase, subunit VIa"/>
    <property type="match status" value="1"/>
</dbReference>
<sequence length="118" mass="13271">MQSSLILRRALARRAYSSAAPSAGQESWLANRNAIKDHAKESADLWRKISFYVAFPAIIVTAAWVQKVEAEHAAHKAHESHDAAEAPEYAYLNKRGKPFPWGNNSLFYNSKIQKDMEA</sequence>
<dbReference type="OrthoDB" id="5947505at2759"/>
<keyword evidence="8" id="KW-1185">Reference proteome</keyword>
<organism evidence="7 8">
    <name type="scientific">Botryobasidium botryosum (strain FD-172 SS1)</name>
    <dbReference type="NCBI Taxonomy" id="930990"/>
    <lineage>
        <taxon>Eukaryota</taxon>
        <taxon>Fungi</taxon>
        <taxon>Dikarya</taxon>
        <taxon>Basidiomycota</taxon>
        <taxon>Agaricomycotina</taxon>
        <taxon>Agaricomycetes</taxon>
        <taxon>Cantharellales</taxon>
        <taxon>Botryobasidiaceae</taxon>
        <taxon>Botryobasidium</taxon>
    </lineage>
</organism>
<keyword evidence="2" id="KW-0999">Mitochondrion inner membrane</keyword>
<comment type="subcellular location">
    <subcellularLocation>
        <location evidence="1">Mitochondrion inner membrane</location>
    </subcellularLocation>
</comment>
<evidence type="ECO:0000256" key="6">
    <source>
        <dbReference type="RuleBase" id="RU004396"/>
    </source>
</evidence>
<keyword evidence="5" id="KW-0472">Membrane</keyword>
<evidence type="ECO:0000313" key="7">
    <source>
        <dbReference type="EMBL" id="KDQ09243.1"/>
    </source>
</evidence>
<evidence type="ECO:0008006" key="9">
    <source>
        <dbReference type="Google" id="ProtNLM"/>
    </source>
</evidence>
<comment type="similarity">
    <text evidence="6">Belongs to the cytochrome c oxidase subunit 6A family.</text>
</comment>
<dbReference type="AlphaFoldDB" id="A0A067M0I1"/>
<evidence type="ECO:0000313" key="8">
    <source>
        <dbReference type="Proteomes" id="UP000027195"/>
    </source>
</evidence>
<keyword evidence="4" id="KW-0496">Mitochondrion</keyword>
<dbReference type="GO" id="GO:0006123">
    <property type="term" value="P:mitochondrial electron transport, cytochrome c to oxygen"/>
    <property type="evidence" value="ECO:0007669"/>
    <property type="project" value="TreeGrafter"/>
</dbReference>
<dbReference type="PANTHER" id="PTHR11504:SF0">
    <property type="entry name" value="CYTOCHROME C OXIDASE SUBUNIT"/>
    <property type="match status" value="1"/>
</dbReference>
<dbReference type="InterPro" id="IPR036418">
    <property type="entry name" value="Cyt_c_oxidase_su6a_sf"/>
</dbReference>
<dbReference type="Proteomes" id="UP000027195">
    <property type="component" value="Unassembled WGS sequence"/>
</dbReference>
<evidence type="ECO:0000256" key="4">
    <source>
        <dbReference type="ARBA" id="ARBA00023128"/>
    </source>
</evidence>
<dbReference type="GO" id="GO:0030234">
    <property type="term" value="F:enzyme regulator activity"/>
    <property type="evidence" value="ECO:0007669"/>
    <property type="project" value="TreeGrafter"/>
</dbReference>
<dbReference type="FunCoup" id="A0A067M0I1">
    <property type="interactions" value="85"/>
</dbReference>
<keyword evidence="3" id="KW-0809">Transit peptide</keyword>
<evidence type="ECO:0000256" key="3">
    <source>
        <dbReference type="ARBA" id="ARBA00022946"/>
    </source>
</evidence>
<dbReference type="GO" id="GO:0005743">
    <property type="term" value="C:mitochondrial inner membrane"/>
    <property type="evidence" value="ECO:0007669"/>
    <property type="project" value="UniProtKB-SubCell"/>
</dbReference>